<name>D2V958_NAEGR</name>
<feature type="region of interest" description="Disordered" evidence="1">
    <location>
        <begin position="162"/>
        <end position="181"/>
    </location>
</feature>
<dbReference type="Proteomes" id="UP000006671">
    <property type="component" value="Unassembled WGS sequence"/>
</dbReference>
<keyword evidence="3" id="KW-1185">Reference proteome</keyword>
<reference evidence="2 3" key="1">
    <citation type="journal article" date="2010" name="Cell">
        <title>The genome of Naegleria gruberi illuminates early eukaryotic versatility.</title>
        <authorList>
            <person name="Fritz-Laylin L.K."/>
            <person name="Prochnik S.E."/>
            <person name="Ginger M.L."/>
            <person name="Dacks J.B."/>
            <person name="Carpenter M.L."/>
            <person name="Field M.C."/>
            <person name="Kuo A."/>
            <person name="Paredez A."/>
            <person name="Chapman J."/>
            <person name="Pham J."/>
            <person name="Shu S."/>
            <person name="Neupane R."/>
            <person name="Cipriano M."/>
            <person name="Mancuso J."/>
            <person name="Tu H."/>
            <person name="Salamov A."/>
            <person name="Lindquist E."/>
            <person name="Shapiro H."/>
            <person name="Lucas S."/>
            <person name="Grigoriev I.V."/>
            <person name="Cande W.Z."/>
            <person name="Fulton C."/>
            <person name="Rokhsar D.S."/>
            <person name="Dawson S.C."/>
        </authorList>
    </citation>
    <scope>NUCLEOTIDE SEQUENCE [LARGE SCALE GENOMIC DNA]</scope>
    <source>
        <strain evidence="2 3">NEG-M</strain>
    </source>
</reference>
<sequence>MISEDELFEYSISETTGSETYLNKLFDETLSLMMKHSKVYQIATDGSQNYYSFKFQSLGACLLDTYEFTREADPSYKKKATIVSRTKAAIPSTSSNDVVPSEKLQSLEQEKKELNNQLKQTKSDMNKLEREKILLDNQLKQDKSDKEKLAKEKASLEAQLNKVVKSSGEESSKKAEELRSELEKKKQEYDALIEEERAKAIKKQQALENEIKQLKELKTKLEAEVKAINTKKESDDYF</sequence>
<gene>
    <name evidence="2" type="ORF">NAEGRDRAFT_65573</name>
</gene>
<proteinExistence type="predicted"/>
<dbReference type="GeneID" id="8859611"/>
<evidence type="ECO:0000313" key="3">
    <source>
        <dbReference type="Proteomes" id="UP000006671"/>
    </source>
</evidence>
<protein>
    <submittedName>
        <fullName evidence="2">Predicted protein</fullName>
    </submittedName>
</protein>
<dbReference type="KEGG" id="ngr:NAEGRDRAFT_65573"/>
<evidence type="ECO:0000313" key="2">
    <source>
        <dbReference type="EMBL" id="EFC46532.1"/>
    </source>
</evidence>
<feature type="compositionally biased region" description="Basic and acidic residues" evidence="1">
    <location>
        <begin position="167"/>
        <end position="181"/>
    </location>
</feature>
<evidence type="ECO:0000256" key="1">
    <source>
        <dbReference type="SAM" id="MobiDB-lite"/>
    </source>
</evidence>
<dbReference type="VEuPathDB" id="AmoebaDB:NAEGRDRAFT_65573"/>
<dbReference type="EMBL" id="GG738858">
    <property type="protein sequence ID" value="EFC46532.1"/>
    <property type="molecule type" value="Genomic_DNA"/>
</dbReference>
<organism evidence="3">
    <name type="scientific">Naegleria gruberi</name>
    <name type="common">Amoeba</name>
    <dbReference type="NCBI Taxonomy" id="5762"/>
    <lineage>
        <taxon>Eukaryota</taxon>
        <taxon>Discoba</taxon>
        <taxon>Heterolobosea</taxon>
        <taxon>Tetramitia</taxon>
        <taxon>Eutetramitia</taxon>
        <taxon>Vahlkampfiidae</taxon>
        <taxon>Naegleria</taxon>
    </lineage>
</organism>
<dbReference type="RefSeq" id="XP_002679276.1">
    <property type="nucleotide sequence ID" value="XM_002679230.1"/>
</dbReference>
<accession>D2V958</accession>
<dbReference type="AlphaFoldDB" id="D2V958"/>
<dbReference type="InParanoid" id="D2V958"/>